<gene>
    <name evidence="7" type="primary">fadD26_1</name>
    <name evidence="7" type="ORF">MDUV_13150</name>
</gene>
<dbReference type="Gene3D" id="3.30.300.30">
    <property type="match status" value="1"/>
</dbReference>
<dbReference type="KEGG" id="mdu:MDUV_13150"/>
<dbReference type="PANTHER" id="PTHR22754:SF32">
    <property type="entry name" value="DISCO-INTERACTING PROTEIN 2"/>
    <property type="match status" value="1"/>
</dbReference>
<dbReference type="InterPro" id="IPR000873">
    <property type="entry name" value="AMP-dep_synth/lig_dom"/>
</dbReference>
<dbReference type="CDD" id="cd05931">
    <property type="entry name" value="FAAL"/>
    <property type="match status" value="1"/>
</dbReference>
<evidence type="ECO:0000313" key="8">
    <source>
        <dbReference type="Proteomes" id="UP000467006"/>
    </source>
</evidence>
<comment type="similarity">
    <text evidence="1">Belongs to the ATP-dependent AMP-binding enzyme family.</text>
</comment>
<protein>
    <submittedName>
        <fullName evidence="7">Long-chain-fatty-acid--AMP ligase FadD26</fullName>
    </submittedName>
</protein>
<dbReference type="Proteomes" id="UP000467006">
    <property type="component" value="Chromosome"/>
</dbReference>
<keyword evidence="8" id="KW-1185">Reference proteome</keyword>
<feature type="domain" description="AMP-dependent synthetase/ligase" evidence="5">
    <location>
        <begin position="15"/>
        <end position="415"/>
    </location>
</feature>
<dbReference type="NCBIfam" id="NF004509">
    <property type="entry name" value="PRK05850.1"/>
    <property type="match status" value="1"/>
</dbReference>
<dbReference type="Pfam" id="PF00501">
    <property type="entry name" value="AMP-binding"/>
    <property type="match status" value="1"/>
</dbReference>
<name>A0A7I7JX99_9MYCO</name>
<feature type="domain" description="AMP-binding enzyme C-terminal" evidence="6">
    <location>
        <begin position="463"/>
        <end position="567"/>
    </location>
</feature>
<evidence type="ECO:0000259" key="5">
    <source>
        <dbReference type="Pfam" id="PF00501"/>
    </source>
</evidence>
<dbReference type="AlphaFoldDB" id="A0A7I7JX99"/>
<dbReference type="SUPFAM" id="SSF56801">
    <property type="entry name" value="Acetyl-CoA synthetase-like"/>
    <property type="match status" value="1"/>
</dbReference>
<evidence type="ECO:0000256" key="1">
    <source>
        <dbReference type="ARBA" id="ARBA00006432"/>
    </source>
</evidence>
<evidence type="ECO:0000313" key="7">
    <source>
        <dbReference type="EMBL" id="BBX16455.1"/>
    </source>
</evidence>
<dbReference type="GO" id="GO:0071766">
    <property type="term" value="P:Actinobacterium-type cell wall biogenesis"/>
    <property type="evidence" value="ECO:0007669"/>
    <property type="project" value="UniProtKB-ARBA"/>
</dbReference>
<evidence type="ECO:0000256" key="4">
    <source>
        <dbReference type="ARBA" id="ARBA00023098"/>
    </source>
</evidence>
<keyword evidence="3" id="KW-0276">Fatty acid metabolism</keyword>
<proteinExistence type="inferred from homology"/>
<accession>A0A7I7JX99</accession>
<dbReference type="InterPro" id="IPR042099">
    <property type="entry name" value="ANL_N_sf"/>
</dbReference>
<dbReference type="OrthoDB" id="3671040at2"/>
<dbReference type="InterPro" id="IPR045851">
    <property type="entry name" value="AMP-bd_C_sf"/>
</dbReference>
<dbReference type="InterPro" id="IPR040097">
    <property type="entry name" value="FAAL/FAAC"/>
</dbReference>
<dbReference type="FunFam" id="3.40.50.12780:FF:000013">
    <property type="entry name" value="Long-chain-fatty-acid--AMP ligase FadD32"/>
    <property type="match status" value="1"/>
</dbReference>
<keyword evidence="4" id="KW-0443">Lipid metabolism</keyword>
<dbReference type="GO" id="GO:0006633">
    <property type="term" value="P:fatty acid biosynthetic process"/>
    <property type="evidence" value="ECO:0007669"/>
    <property type="project" value="TreeGrafter"/>
</dbReference>
<evidence type="ECO:0000256" key="2">
    <source>
        <dbReference type="ARBA" id="ARBA00022598"/>
    </source>
</evidence>
<dbReference type="Pfam" id="PF23024">
    <property type="entry name" value="AMP-dom_DIP2-like"/>
    <property type="match status" value="1"/>
</dbReference>
<organism evidence="7 8">
    <name type="scientific">Mycolicibacterium duvalii</name>
    <dbReference type="NCBI Taxonomy" id="39688"/>
    <lineage>
        <taxon>Bacteria</taxon>
        <taxon>Bacillati</taxon>
        <taxon>Actinomycetota</taxon>
        <taxon>Actinomycetes</taxon>
        <taxon>Mycobacteriales</taxon>
        <taxon>Mycobacteriaceae</taxon>
        <taxon>Mycolicibacterium</taxon>
    </lineage>
</organism>
<dbReference type="Gene3D" id="3.40.50.12780">
    <property type="entry name" value="N-terminal domain of ligase-like"/>
    <property type="match status" value="1"/>
</dbReference>
<dbReference type="EMBL" id="AP022563">
    <property type="protein sequence ID" value="BBX16455.1"/>
    <property type="molecule type" value="Genomic_DNA"/>
</dbReference>
<dbReference type="GO" id="GO:0016874">
    <property type="term" value="F:ligase activity"/>
    <property type="evidence" value="ECO:0007669"/>
    <property type="project" value="UniProtKB-KW"/>
</dbReference>
<evidence type="ECO:0000256" key="3">
    <source>
        <dbReference type="ARBA" id="ARBA00022832"/>
    </source>
</evidence>
<dbReference type="PANTHER" id="PTHR22754">
    <property type="entry name" value="DISCO-INTERACTING PROTEIN 2 DIP2 -RELATED"/>
    <property type="match status" value="1"/>
</dbReference>
<keyword evidence="2 7" id="KW-0436">Ligase</keyword>
<dbReference type="InterPro" id="IPR025110">
    <property type="entry name" value="AMP-bd_C"/>
</dbReference>
<dbReference type="FunFam" id="3.30.300.30:FF:000016">
    <property type="entry name" value="Fatty-acid-CoA ligase FadD26"/>
    <property type="match status" value="1"/>
</dbReference>
<reference evidence="7 8" key="1">
    <citation type="journal article" date="2019" name="Emerg. Microbes Infect.">
        <title>Comprehensive subspecies identification of 175 nontuberculous mycobacteria species based on 7547 genomic profiles.</title>
        <authorList>
            <person name="Matsumoto Y."/>
            <person name="Kinjo T."/>
            <person name="Motooka D."/>
            <person name="Nabeya D."/>
            <person name="Jung N."/>
            <person name="Uechi K."/>
            <person name="Horii T."/>
            <person name="Iida T."/>
            <person name="Fujita J."/>
            <person name="Nakamura S."/>
        </authorList>
    </citation>
    <scope>NUCLEOTIDE SEQUENCE [LARGE SCALE GENOMIC DNA]</scope>
    <source>
        <strain evidence="7 8">JCM 6396</strain>
    </source>
</reference>
<sequence length="578" mass="62740">MASAEFSIPALVAERKADNPDGVAYTFVDYDVDPAGVAESITWSELHERTLAVAEKLLQYGEPGDRAVILAPQNLDYVVAHLGAIAAGFIAVPLSAPLFGHHDERIVGALADSTPVAILTTSQIVDDIRHYAQDQPNQRAPKVIEVDLLDPFFGETVDVPSRPKTAYLQYTSGSTRTPAGVEVTHKNVIRNIQQLHPDYFAGFPDGEYPEGLRAVSWLPLYHDMGLVIGIFLGIVSGCPTTLLSPISFMLKPARWMQQLAVDGWVVTAAPNFAYELAARRTKDEDLEGRDLRNVRVMINGAERVHGATLRRFNERFAGHGLPATAVRPSYGLAEATIYVSSTLAERPAQSVFFDLEKLSAGHAELSADGGSEQVSCGPPRSTTVRIVDPETCVEKPAGQVGEVWLHGDHVTAGYWRNPEQTARVFRGKIAEPTSGTPAEPWLRTGDLGMMFDDELYIVGRIKDLLIVDGRNHYPDDIEATVREVTGGRVAAISIPDDATEKLVIVAELKKPEERDQASLEALQQQVTAAVSEGHGVRVSDLVLVGPGSLPLTTSGKVRRAACVDRYRLGEFSRLGAAT</sequence>
<dbReference type="RefSeq" id="WP_098004618.1">
    <property type="nucleotide sequence ID" value="NZ_AP022563.1"/>
</dbReference>
<evidence type="ECO:0000259" key="6">
    <source>
        <dbReference type="Pfam" id="PF23024"/>
    </source>
</evidence>
<dbReference type="GO" id="GO:0070566">
    <property type="term" value="F:adenylyltransferase activity"/>
    <property type="evidence" value="ECO:0007669"/>
    <property type="project" value="TreeGrafter"/>
</dbReference>
<dbReference type="GO" id="GO:0005886">
    <property type="term" value="C:plasma membrane"/>
    <property type="evidence" value="ECO:0007669"/>
    <property type="project" value="TreeGrafter"/>
</dbReference>